<protein>
    <submittedName>
        <fullName evidence="1">Permease PerM-like protein</fullName>
    </submittedName>
</protein>
<keyword evidence="2" id="KW-1185">Reference proteome</keyword>
<reference evidence="1" key="1">
    <citation type="submission" date="2021-07" db="EMBL/GenBank/DDBJ databases">
        <authorList>
            <person name="Catto M.A."/>
            <person name="Jacobson A."/>
            <person name="Kennedy G."/>
            <person name="Labadie P."/>
            <person name="Hunt B.G."/>
            <person name="Srinivasan R."/>
        </authorList>
    </citation>
    <scope>NUCLEOTIDE SEQUENCE</scope>
    <source>
        <strain evidence="1">PL_HMW_Pooled</strain>
        <tissue evidence="1">Head</tissue>
    </source>
</reference>
<dbReference type="EMBL" id="JAHWGI010000331">
    <property type="protein sequence ID" value="KAK3913617.1"/>
    <property type="molecule type" value="Genomic_DNA"/>
</dbReference>
<evidence type="ECO:0000313" key="2">
    <source>
        <dbReference type="Proteomes" id="UP001219518"/>
    </source>
</evidence>
<name>A0AAE1H2K0_9NEOP</name>
<accession>A0AAE1H2K0</accession>
<organism evidence="1 2">
    <name type="scientific">Frankliniella fusca</name>
    <dbReference type="NCBI Taxonomy" id="407009"/>
    <lineage>
        <taxon>Eukaryota</taxon>
        <taxon>Metazoa</taxon>
        <taxon>Ecdysozoa</taxon>
        <taxon>Arthropoda</taxon>
        <taxon>Hexapoda</taxon>
        <taxon>Insecta</taxon>
        <taxon>Pterygota</taxon>
        <taxon>Neoptera</taxon>
        <taxon>Paraneoptera</taxon>
        <taxon>Thysanoptera</taxon>
        <taxon>Terebrantia</taxon>
        <taxon>Thripoidea</taxon>
        <taxon>Thripidae</taxon>
        <taxon>Frankliniella</taxon>
    </lineage>
</organism>
<comment type="caution">
    <text evidence="1">The sequence shown here is derived from an EMBL/GenBank/DDBJ whole genome shotgun (WGS) entry which is preliminary data.</text>
</comment>
<dbReference type="Proteomes" id="UP001219518">
    <property type="component" value="Unassembled WGS sequence"/>
</dbReference>
<dbReference type="AlphaFoldDB" id="A0AAE1H2K0"/>
<proteinExistence type="predicted"/>
<sequence>MTRFFLKPFRKFKSQRGVKPNTQFHKLPLLLHCFKKDSDVFYQLVKFDATDEEVLAAASKANLNPTIIVKGSSLHQADSYLVVLLNSIIIKVLDFLEASLLSFLCFYVFGINYPKQTQMLGDYNSWLDGQSSDVVSDFVNISEKLNFNLNFKFSCAYNLTIPRLFKQPLMVHPTRKAQDNKKPSWKLNAQERTDGLLEDLEISIERAKSNCAEVGRTLQPFPVIVGPTVEDITDCYVMVDNLRYRVGSPLQVFDNCFKFYQALRCWRIWA</sequence>
<evidence type="ECO:0000313" key="1">
    <source>
        <dbReference type="EMBL" id="KAK3913617.1"/>
    </source>
</evidence>
<gene>
    <name evidence="1" type="ORF">KUF71_023074</name>
</gene>
<reference evidence="1" key="2">
    <citation type="journal article" date="2023" name="BMC Genomics">
        <title>Pest status, molecular evolution, and epigenetic factors derived from the genome assembly of Frankliniella fusca, a thysanopteran phytovirus vector.</title>
        <authorList>
            <person name="Catto M.A."/>
            <person name="Labadie P.E."/>
            <person name="Jacobson A.L."/>
            <person name="Kennedy G.G."/>
            <person name="Srinivasan R."/>
            <person name="Hunt B.G."/>
        </authorList>
    </citation>
    <scope>NUCLEOTIDE SEQUENCE</scope>
    <source>
        <strain evidence="1">PL_HMW_Pooled</strain>
    </source>
</reference>